<comment type="caution">
    <text evidence="1">The sequence shown here is derived from an EMBL/GenBank/DDBJ whole genome shotgun (WGS) entry which is preliminary data.</text>
</comment>
<keyword evidence="2" id="KW-1185">Reference proteome</keyword>
<gene>
    <name evidence="1" type="ORF">ECRASSUSDP1_LOCUS28513</name>
</gene>
<sequence>MMNHFLMSRPNLNRQFQDLEIASEERVCMLEVNKLFRFATTIWCTRPNRTNKCLRQPREQKLTQNNCSNNRTLLQQTYTHEESFKKMKV</sequence>
<name>A0AAD2DBS3_EUPCR</name>
<dbReference type="EMBL" id="CAMPGE010029420">
    <property type="protein sequence ID" value="CAI2386888.1"/>
    <property type="molecule type" value="Genomic_DNA"/>
</dbReference>
<dbReference type="Proteomes" id="UP001295684">
    <property type="component" value="Unassembled WGS sequence"/>
</dbReference>
<dbReference type="AlphaFoldDB" id="A0AAD2DBS3"/>
<organism evidence="1 2">
    <name type="scientific">Euplotes crassus</name>
    <dbReference type="NCBI Taxonomy" id="5936"/>
    <lineage>
        <taxon>Eukaryota</taxon>
        <taxon>Sar</taxon>
        <taxon>Alveolata</taxon>
        <taxon>Ciliophora</taxon>
        <taxon>Intramacronucleata</taxon>
        <taxon>Spirotrichea</taxon>
        <taxon>Hypotrichia</taxon>
        <taxon>Euplotida</taxon>
        <taxon>Euplotidae</taxon>
        <taxon>Moneuplotes</taxon>
    </lineage>
</organism>
<protein>
    <submittedName>
        <fullName evidence="1">Uncharacterized protein</fullName>
    </submittedName>
</protein>
<evidence type="ECO:0000313" key="1">
    <source>
        <dbReference type="EMBL" id="CAI2386888.1"/>
    </source>
</evidence>
<accession>A0AAD2DBS3</accession>
<evidence type="ECO:0000313" key="2">
    <source>
        <dbReference type="Proteomes" id="UP001295684"/>
    </source>
</evidence>
<proteinExistence type="predicted"/>
<reference evidence="1" key="1">
    <citation type="submission" date="2023-07" db="EMBL/GenBank/DDBJ databases">
        <authorList>
            <consortium name="AG Swart"/>
            <person name="Singh M."/>
            <person name="Singh A."/>
            <person name="Seah K."/>
            <person name="Emmerich C."/>
        </authorList>
    </citation>
    <scope>NUCLEOTIDE SEQUENCE</scope>
    <source>
        <strain evidence="1">DP1</strain>
    </source>
</reference>